<organism evidence="1 2">
    <name type="scientific">Streptomyces lancefieldiae</name>
    <dbReference type="NCBI Taxonomy" id="3075520"/>
    <lineage>
        <taxon>Bacteria</taxon>
        <taxon>Bacillati</taxon>
        <taxon>Actinomycetota</taxon>
        <taxon>Actinomycetes</taxon>
        <taxon>Kitasatosporales</taxon>
        <taxon>Streptomycetaceae</taxon>
        <taxon>Streptomyces</taxon>
    </lineage>
</organism>
<name>A0ABU3AGM6_9ACTN</name>
<dbReference type="Proteomes" id="UP001180724">
    <property type="component" value="Unassembled WGS sequence"/>
</dbReference>
<keyword evidence="2" id="KW-1185">Reference proteome</keyword>
<sequence length="60" mass="6225">MVNRAAAHVIRVDVKKGVEETIAAGTNPHHVEIADGTAYVVGKSGATATGDTATRIRLAR</sequence>
<evidence type="ECO:0000313" key="1">
    <source>
        <dbReference type="EMBL" id="MDT0609339.1"/>
    </source>
</evidence>
<dbReference type="EMBL" id="JAVRFH010000002">
    <property type="protein sequence ID" value="MDT0609339.1"/>
    <property type="molecule type" value="Genomic_DNA"/>
</dbReference>
<accession>A0ABU3AGM6</accession>
<dbReference type="RefSeq" id="WP_311570918.1">
    <property type="nucleotide sequence ID" value="NZ_JAVRFH010000002.1"/>
</dbReference>
<gene>
    <name evidence="1" type="ORF">RM812_03685</name>
</gene>
<protein>
    <submittedName>
        <fullName evidence="1">Uncharacterized protein</fullName>
    </submittedName>
</protein>
<evidence type="ECO:0000313" key="2">
    <source>
        <dbReference type="Proteomes" id="UP001180724"/>
    </source>
</evidence>
<proteinExistence type="predicted"/>
<reference evidence="1" key="1">
    <citation type="submission" date="2024-05" db="EMBL/GenBank/DDBJ databases">
        <title>30 novel species of actinomycetes from the DSMZ collection.</title>
        <authorList>
            <person name="Nouioui I."/>
        </authorList>
    </citation>
    <scope>NUCLEOTIDE SEQUENCE</scope>
    <source>
        <strain evidence="1">DSM 40712</strain>
    </source>
</reference>
<comment type="caution">
    <text evidence="1">The sequence shown here is derived from an EMBL/GenBank/DDBJ whole genome shotgun (WGS) entry which is preliminary data.</text>
</comment>